<dbReference type="Proteomes" id="UP000422108">
    <property type="component" value="Chromosome"/>
</dbReference>
<name>A0A5K8AJT3_9BACT</name>
<protein>
    <submittedName>
        <fullName evidence="1">Uncharacterized protein</fullName>
    </submittedName>
</protein>
<proteinExistence type="predicted"/>
<dbReference type="AlphaFoldDB" id="A0A5K8AJT3"/>
<accession>A0A5K8AJT3</accession>
<evidence type="ECO:0000313" key="2">
    <source>
        <dbReference type="Proteomes" id="UP000422108"/>
    </source>
</evidence>
<sequence length="39" mass="4719">MTIWVEYAPREDGFDIYNAYQYRLEIFAWDLKTGNTRGD</sequence>
<evidence type="ECO:0000313" key="1">
    <source>
        <dbReference type="EMBL" id="BBO92776.1"/>
    </source>
</evidence>
<keyword evidence="2" id="KW-1185">Reference proteome</keyword>
<gene>
    <name evidence="1" type="ORF">DSCOOX_59560</name>
</gene>
<dbReference type="EMBL" id="AP021879">
    <property type="protein sequence ID" value="BBO92776.1"/>
    <property type="molecule type" value="Genomic_DNA"/>
</dbReference>
<organism evidence="1 2">
    <name type="scientific">Desulfosarcina ovata subsp. ovata</name>
    <dbReference type="NCBI Taxonomy" id="2752305"/>
    <lineage>
        <taxon>Bacteria</taxon>
        <taxon>Pseudomonadati</taxon>
        <taxon>Thermodesulfobacteriota</taxon>
        <taxon>Desulfobacteria</taxon>
        <taxon>Desulfobacterales</taxon>
        <taxon>Desulfosarcinaceae</taxon>
        <taxon>Desulfosarcina</taxon>
    </lineage>
</organism>
<reference evidence="1 2" key="1">
    <citation type="submission" date="2019-11" db="EMBL/GenBank/DDBJ databases">
        <title>Comparative genomics of hydrocarbon-degrading Desulfosarcina strains.</title>
        <authorList>
            <person name="Watanabe M."/>
            <person name="Kojima H."/>
            <person name="Fukui M."/>
        </authorList>
    </citation>
    <scope>NUCLEOTIDE SEQUENCE [LARGE SCALE GENOMIC DNA]</scope>
    <source>
        <strain evidence="2">oXyS1</strain>
    </source>
</reference>